<dbReference type="Proteomes" id="UP000824469">
    <property type="component" value="Unassembled WGS sequence"/>
</dbReference>
<gene>
    <name evidence="1" type="ORF">KI387_036513</name>
</gene>
<proteinExistence type="predicted"/>
<feature type="non-terminal residue" evidence="1">
    <location>
        <position position="94"/>
    </location>
</feature>
<dbReference type="AlphaFoldDB" id="A0AA38L347"/>
<evidence type="ECO:0000313" key="1">
    <source>
        <dbReference type="EMBL" id="KAH9308602.1"/>
    </source>
</evidence>
<comment type="caution">
    <text evidence="1">The sequence shown here is derived from an EMBL/GenBank/DDBJ whole genome shotgun (WGS) entry which is preliminary data.</text>
</comment>
<organism evidence="1 2">
    <name type="scientific">Taxus chinensis</name>
    <name type="common">Chinese yew</name>
    <name type="synonym">Taxus wallichiana var. chinensis</name>
    <dbReference type="NCBI Taxonomy" id="29808"/>
    <lineage>
        <taxon>Eukaryota</taxon>
        <taxon>Viridiplantae</taxon>
        <taxon>Streptophyta</taxon>
        <taxon>Embryophyta</taxon>
        <taxon>Tracheophyta</taxon>
        <taxon>Spermatophyta</taxon>
        <taxon>Pinopsida</taxon>
        <taxon>Pinidae</taxon>
        <taxon>Conifers II</taxon>
        <taxon>Cupressales</taxon>
        <taxon>Taxaceae</taxon>
        <taxon>Taxus</taxon>
    </lineage>
</organism>
<name>A0AA38L347_TAXCH</name>
<accession>A0AA38L347</accession>
<sequence length="94" mass="10620">MLKRMHTLESMASSLLENVIAFTNEEVVRNISSYTRTIPIKVPNSLEGYLLMVQGRTNGVVRPFTMNSISNMVVLQSDIEKFGTILEDVEVCIR</sequence>
<dbReference type="EMBL" id="JAHRHJ020000007">
    <property type="protein sequence ID" value="KAH9308602.1"/>
    <property type="molecule type" value="Genomic_DNA"/>
</dbReference>
<keyword evidence="2" id="KW-1185">Reference proteome</keyword>
<protein>
    <submittedName>
        <fullName evidence="1">Uncharacterized protein</fullName>
    </submittedName>
</protein>
<evidence type="ECO:0000313" key="2">
    <source>
        <dbReference type="Proteomes" id="UP000824469"/>
    </source>
</evidence>
<reference evidence="1 2" key="1">
    <citation type="journal article" date="2021" name="Nat. Plants">
        <title>The Taxus genome provides insights into paclitaxel biosynthesis.</title>
        <authorList>
            <person name="Xiong X."/>
            <person name="Gou J."/>
            <person name="Liao Q."/>
            <person name="Li Y."/>
            <person name="Zhou Q."/>
            <person name="Bi G."/>
            <person name="Li C."/>
            <person name="Du R."/>
            <person name="Wang X."/>
            <person name="Sun T."/>
            <person name="Guo L."/>
            <person name="Liang H."/>
            <person name="Lu P."/>
            <person name="Wu Y."/>
            <person name="Zhang Z."/>
            <person name="Ro D.K."/>
            <person name="Shang Y."/>
            <person name="Huang S."/>
            <person name="Yan J."/>
        </authorList>
    </citation>
    <scope>NUCLEOTIDE SEQUENCE [LARGE SCALE GENOMIC DNA]</scope>
    <source>
        <strain evidence="1">Ta-2019</strain>
    </source>
</reference>